<dbReference type="AlphaFoldDB" id="A0A0V0GJ85"/>
<protein>
    <submittedName>
        <fullName evidence="1">Putative ovule protein</fullName>
    </submittedName>
</protein>
<accession>A0A0V0GJ85</accession>
<organism evidence="1">
    <name type="scientific">Solanum chacoense</name>
    <name type="common">Chaco potato</name>
    <dbReference type="NCBI Taxonomy" id="4108"/>
    <lineage>
        <taxon>Eukaryota</taxon>
        <taxon>Viridiplantae</taxon>
        <taxon>Streptophyta</taxon>
        <taxon>Embryophyta</taxon>
        <taxon>Tracheophyta</taxon>
        <taxon>Spermatophyta</taxon>
        <taxon>Magnoliopsida</taxon>
        <taxon>eudicotyledons</taxon>
        <taxon>Gunneridae</taxon>
        <taxon>Pentapetalae</taxon>
        <taxon>asterids</taxon>
        <taxon>lamiids</taxon>
        <taxon>Solanales</taxon>
        <taxon>Solanaceae</taxon>
        <taxon>Solanoideae</taxon>
        <taxon>Solaneae</taxon>
        <taxon>Solanum</taxon>
    </lineage>
</organism>
<feature type="non-terminal residue" evidence="1">
    <location>
        <position position="1"/>
    </location>
</feature>
<name>A0A0V0GJ85_SOLCH</name>
<evidence type="ECO:0000313" key="1">
    <source>
        <dbReference type="EMBL" id="JAP07815.1"/>
    </source>
</evidence>
<dbReference type="EMBL" id="GEDG01037994">
    <property type="protein sequence ID" value="JAP07815.1"/>
    <property type="molecule type" value="Transcribed_RNA"/>
</dbReference>
<reference evidence="1" key="1">
    <citation type="submission" date="2015-12" db="EMBL/GenBank/DDBJ databases">
        <title>Gene expression during late stages of embryo sac development: a critical building block for successful pollen-pistil interactions.</title>
        <authorList>
            <person name="Liu Y."/>
            <person name="Joly V."/>
            <person name="Sabar M."/>
            <person name="Matton D.P."/>
        </authorList>
    </citation>
    <scope>NUCLEOTIDE SEQUENCE</scope>
</reference>
<sequence length="64" mass="7859">KKKQILSSLFLEIFRVSKPLFALFIVGFRNFQVFRFVSFNFQDFLLHSRAFFRWKVEFMCFCCC</sequence>
<proteinExistence type="predicted"/>